<keyword evidence="4" id="KW-1185">Reference proteome</keyword>
<comment type="caution">
    <text evidence="3">The sequence shown here is derived from an EMBL/GenBank/DDBJ whole genome shotgun (WGS) entry which is preliminary data.</text>
</comment>
<dbReference type="Pfam" id="PF13529">
    <property type="entry name" value="Peptidase_C39_2"/>
    <property type="match status" value="1"/>
</dbReference>
<name>A0A4V2MB55_9ACTN</name>
<dbReference type="SUPFAM" id="SSF54001">
    <property type="entry name" value="Cysteine proteinases"/>
    <property type="match status" value="1"/>
</dbReference>
<evidence type="ECO:0000259" key="2">
    <source>
        <dbReference type="Pfam" id="PF13529"/>
    </source>
</evidence>
<evidence type="ECO:0000256" key="1">
    <source>
        <dbReference type="SAM" id="SignalP"/>
    </source>
</evidence>
<organism evidence="3 4">
    <name type="scientific">Kribbella pittospori</name>
    <dbReference type="NCBI Taxonomy" id="722689"/>
    <lineage>
        <taxon>Bacteria</taxon>
        <taxon>Bacillati</taxon>
        <taxon>Actinomycetota</taxon>
        <taxon>Actinomycetes</taxon>
        <taxon>Propionibacteriales</taxon>
        <taxon>Kribbellaceae</taxon>
        <taxon>Kribbella</taxon>
    </lineage>
</organism>
<evidence type="ECO:0000313" key="4">
    <source>
        <dbReference type="Proteomes" id="UP000291144"/>
    </source>
</evidence>
<proteinExistence type="predicted"/>
<dbReference type="RefSeq" id="WP_131354950.1">
    <property type="nucleotide sequence ID" value="NZ_SJKB01000004.1"/>
</dbReference>
<dbReference type="Gene3D" id="3.90.70.10">
    <property type="entry name" value="Cysteine proteinases"/>
    <property type="match status" value="1"/>
</dbReference>
<gene>
    <name evidence="3" type="ORF">E0H73_13900</name>
</gene>
<accession>A0A4V2MB55</accession>
<evidence type="ECO:0000313" key="3">
    <source>
        <dbReference type="EMBL" id="TCC61832.1"/>
    </source>
</evidence>
<feature type="chain" id="PRO_5020828648" evidence="1">
    <location>
        <begin position="33"/>
        <end position="227"/>
    </location>
</feature>
<reference evidence="3 4" key="1">
    <citation type="submission" date="2019-02" db="EMBL/GenBank/DDBJ databases">
        <title>Kribbella capetownensis sp. nov. and Kribbella speibonae sp. nov., isolated from soil.</title>
        <authorList>
            <person name="Curtis S.M."/>
            <person name="Norton I."/>
            <person name="Everest G.J."/>
            <person name="Meyers P.R."/>
        </authorList>
    </citation>
    <scope>NUCLEOTIDE SEQUENCE [LARGE SCALE GENOMIC DNA]</scope>
    <source>
        <strain evidence="3 4">NRRL B-24813</strain>
    </source>
</reference>
<dbReference type="AlphaFoldDB" id="A0A4V2MB55"/>
<dbReference type="InterPro" id="IPR039564">
    <property type="entry name" value="Peptidase_C39-like"/>
</dbReference>
<feature type="domain" description="Peptidase C39-like" evidence="2">
    <location>
        <begin position="65"/>
        <end position="201"/>
    </location>
</feature>
<sequence>MRHTTTKLKAALSGLTLVAAAALPMASTPATAVPTAPAISAEATAAAKPVPTLGYSTQALRTLPIDFQYQQTGYWCGPAATRIALSARISPPSQQQLANELPTTTNGTDWIGQVTRVLDNHLGTGWYETKEMPNDPPTQAQRDLLWRDVTLDIDNNYPIVANIVAPAGNHPPGYPNYTIYHYFTVIGYDSSDMTVLIADPAGFAPTATYWLTFNQLATLIPPKGYSA</sequence>
<protein>
    <submittedName>
        <fullName evidence="3">Lysis protein</fullName>
    </submittedName>
</protein>
<feature type="signal peptide" evidence="1">
    <location>
        <begin position="1"/>
        <end position="32"/>
    </location>
</feature>
<dbReference type="EMBL" id="SJKB01000004">
    <property type="protein sequence ID" value="TCC61832.1"/>
    <property type="molecule type" value="Genomic_DNA"/>
</dbReference>
<dbReference type="InterPro" id="IPR038765">
    <property type="entry name" value="Papain-like_cys_pep_sf"/>
</dbReference>
<keyword evidence="1" id="KW-0732">Signal</keyword>
<dbReference type="Proteomes" id="UP000291144">
    <property type="component" value="Unassembled WGS sequence"/>
</dbReference>
<dbReference type="OrthoDB" id="1655016at2"/>